<dbReference type="PROSITE" id="PS51257">
    <property type="entry name" value="PROKAR_LIPOPROTEIN"/>
    <property type="match status" value="1"/>
</dbReference>
<keyword evidence="4" id="KW-1185">Reference proteome</keyword>
<dbReference type="InterPro" id="IPR058248">
    <property type="entry name" value="Lxx211020-like"/>
</dbReference>
<evidence type="ECO:0000313" key="3">
    <source>
        <dbReference type="EMBL" id="MDR7355825.1"/>
    </source>
</evidence>
<dbReference type="PANTHER" id="PTHR36302:SF1">
    <property type="entry name" value="COPPER CHAPERONE PCU(A)C"/>
    <property type="match status" value="1"/>
</dbReference>
<protein>
    <submittedName>
        <fullName evidence="3">Copper(I)-binding protein</fullName>
    </submittedName>
</protein>
<evidence type="ECO:0000256" key="1">
    <source>
        <dbReference type="SAM" id="MobiDB-lite"/>
    </source>
</evidence>
<feature type="signal peptide" evidence="2">
    <location>
        <begin position="1"/>
        <end position="30"/>
    </location>
</feature>
<gene>
    <name evidence="3" type="ORF">J2S37_002363</name>
</gene>
<organism evidence="3 4">
    <name type="scientific">Corynebacterium felinum</name>
    <dbReference type="NCBI Taxonomy" id="131318"/>
    <lineage>
        <taxon>Bacteria</taxon>
        <taxon>Bacillati</taxon>
        <taxon>Actinomycetota</taxon>
        <taxon>Actinomycetes</taxon>
        <taxon>Mycobacteriales</taxon>
        <taxon>Corynebacteriaceae</taxon>
        <taxon>Corynebacterium</taxon>
    </lineage>
</organism>
<dbReference type="InterPro" id="IPR007410">
    <property type="entry name" value="LpqE-like"/>
</dbReference>
<feature type="region of interest" description="Disordered" evidence="1">
    <location>
        <begin position="176"/>
        <end position="197"/>
    </location>
</feature>
<dbReference type="InterPro" id="IPR006311">
    <property type="entry name" value="TAT_signal"/>
</dbReference>
<evidence type="ECO:0000256" key="2">
    <source>
        <dbReference type="SAM" id="SignalP"/>
    </source>
</evidence>
<dbReference type="PANTHER" id="PTHR36302">
    <property type="entry name" value="BLR7088 PROTEIN"/>
    <property type="match status" value="1"/>
</dbReference>
<name>A0ABU2BB32_9CORY</name>
<sequence length="197" mass="20678">MSLKLNRRAGLALTAVTVAGLLLAGCSNSAQDSTAKVDTASSAAATTSATATEAQKITFTDSYIKAMAPGADMTAVFGVLHNNTDKDINIVAFKADIDADVFELHEVVDGKMRMKEGGFIIPAGQDYVLEPGSDHLMIMNVHDPIEAGEDTDITITLADGTELSFENIPARTIASGDEEYVGGHGEHGSHGDSKDKH</sequence>
<dbReference type="Gene3D" id="2.60.40.1890">
    <property type="entry name" value="PCu(A)C copper chaperone"/>
    <property type="match status" value="1"/>
</dbReference>
<dbReference type="Proteomes" id="UP001183619">
    <property type="component" value="Unassembled WGS sequence"/>
</dbReference>
<dbReference type="EMBL" id="JAVDYF010000001">
    <property type="protein sequence ID" value="MDR7355825.1"/>
    <property type="molecule type" value="Genomic_DNA"/>
</dbReference>
<keyword evidence="2" id="KW-0732">Signal</keyword>
<dbReference type="SUPFAM" id="SSF110087">
    <property type="entry name" value="DR1885-like metal-binding protein"/>
    <property type="match status" value="1"/>
</dbReference>
<comment type="caution">
    <text evidence="3">The sequence shown here is derived from an EMBL/GenBank/DDBJ whole genome shotgun (WGS) entry which is preliminary data.</text>
</comment>
<dbReference type="PROSITE" id="PS51318">
    <property type="entry name" value="TAT"/>
    <property type="match status" value="1"/>
</dbReference>
<evidence type="ECO:0000313" key="4">
    <source>
        <dbReference type="Proteomes" id="UP001183619"/>
    </source>
</evidence>
<dbReference type="InterPro" id="IPR036182">
    <property type="entry name" value="PCuAC_sf"/>
</dbReference>
<accession>A0ABU2BB32</accession>
<dbReference type="RefSeq" id="WP_277105040.1">
    <property type="nucleotide sequence ID" value="NZ_BAAAJS010000012.1"/>
</dbReference>
<feature type="compositionally biased region" description="Basic and acidic residues" evidence="1">
    <location>
        <begin position="184"/>
        <end position="197"/>
    </location>
</feature>
<proteinExistence type="predicted"/>
<reference evidence="3 4" key="1">
    <citation type="submission" date="2023-07" db="EMBL/GenBank/DDBJ databases">
        <title>Sequencing the genomes of 1000 actinobacteria strains.</title>
        <authorList>
            <person name="Klenk H.-P."/>
        </authorList>
    </citation>
    <scope>NUCLEOTIDE SEQUENCE [LARGE SCALE GENOMIC DNA]</scope>
    <source>
        <strain evidence="3 4">DSM 44508</strain>
    </source>
</reference>
<dbReference type="Pfam" id="PF04314">
    <property type="entry name" value="PCuAC"/>
    <property type="match status" value="1"/>
</dbReference>
<feature type="chain" id="PRO_5046078689" evidence="2">
    <location>
        <begin position="31"/>
        <end position="197"/>
    </location>
</feature>